<keyword evidence="3" id="KW-1185">Reference proteome</keyword>
<evidence type="ECO:0000256" key="1">
    <source>
        <dbReference type="SAM" id="MobiDB-lite"/>
    </source>
</evidence>
<name>A0A9N7RP10_STRHE</name>
<protein>
    <submittedName>
        <fullName evidence="2">Uncharacterized protein</fullName>
    </submittedName>
</protein>
<proteinExistence type="predicted"/>
<feature type="non-terminal residue" evidence="2">
    <location>
        <position position="1"/>
    </location>
</feature>
<organism evidence="2 3">
    <name type="scientific">Striga hermonthica</name>
    <name type="common">Purple witchweed</name>
    <name type="synonym">Buchnera hermonthica</name>
    <dbReference type="NCBI Taxonomy" id="68872"/>
    <lineage>
        <taxon>Eukaryota</taxon>
        <taxon>Viridiplantae</taxon>
        <taxon>Streptophyta</taxon>
        <taxon>Embryophyta</taxon>
        <taxon>Tracheophyta</taxon>
        <taxon>Spermatophyta</taxon>
        <taxon>Magnoliopsida</taxon>
        <taxon>eudicotyledons</taxon>
        <taxon>Gunneridae</taxon>
        <taxon>Pentapetalae</taxon>
        <taxon>asterids</taxon>
        <taxon>lamiids</taxon>
        <taxon>Lamiales</taxon>
        <taxon>Orobanchaceae</taxon>
        <taxon>Buchnereae</taxon>
        <taxon>Striga</taxon>
    </lineage>
</organism>
<feature type="region of interest" description="Disordered" evidence="1">
    <location>
        <begin position="1"/>
        <end position="31"/>
    </location>
</feature>
<sequence>KKKLRLEKCSSSGGVRANHERKVSRRRKIRPEQQCSHEGIGIVLEDALEISRKRQIEHLKYLMKEGKPNPMSSEVTFHPWSCLADVALMHYHKEQ</sequence>
<dbReference type="EMBL" id="CACSLK010031421">
    <property type="protein sequence ID" value="CAA0838890.1"/>
    <property type="molecule type" value="Genomic_DNA"/>
</dbReference>
<evidence type="ECO:0000313" key="2">
    <source>
        <dbReference type="EMBL" id="CAA0838890.1"/>
    </source>
</evidence>
<dbReference type="Proteomes" id="UP001153555">
    <property type="component" value="Unassembled WGS sequence"/>
</dbReference>
<feature type="non-terminal residue" evidence="2">
    <location>
        <position position="95"/>
    </location>
</feature>
<reference evidence="2" key="1">
    <citation type="submission" date="2019-12" db="EMBL/GenBank/DDBJ databases">
        <authorList>
            <person name="Scholes J."/>
        </authorList>
    </citation>
    <scope>NUCLEOTIDE SEQUENCE</scope>
</reference>
<gene>
    <name evidence="2" type="ORF">SHERM_05463</name>
</gene>
<comment type="caution">
    <text evidence="2">The sequence shown here is derived from an EMBL/GenBank/DDBJ whole genome shotgun (WGS) entry which is preliminary data.</text>
</comment>
<dbReference type="AlphaFoldDB" id="A0A9N7RP10"/>
<evidence type="ECO:0000313" key="3">
    <source>
        <dbReference type="Proteomes" id="UP001153555"/>
    </source>
</evidence>
<accession>A0A9N7RP10</accession>